<dbReference type="SUPFAM" id="SSF57716">
    <property type="entry name" value="Glucocorticoid receptor-like (DNA-binding domain)"/>
    <property type="match status" value="1"/>
</dbReference>
<comment type="subcellular location">
    <subcellularLocation>
        <location evidence="1 11">Nucleus</location>
    </subcellularLocation>
</comment>
<evidence type="ECO:0000256" key="7">
    <source>
        <dbReference type="ARBA" id="ARBA00023125"/>
    </source>
</evidence>
<dbReference type="PANTHER" id="PTHR46011:SF6">
    <property type="entry name" value="HIGH ZINC ACTIVATED NUCLEAR RECEPTOR PROTEIN"/>
    <property type="match status" value="1"/>
</dbReference>
<dbReference type="SMR" id="A0A7I8XGD2"/>
<evidence type="ECO:0000256" key="8">
    <source>
        <dbReference type="ARBA" id="ARBA00023163"/>
    </source>
</evidence>
<evidence type="ECO:0000256" key="5">
    <source>
        <dbReference type="ARBA" id="ARBA00022833"/>
    </source>
</evidence>
<dbReference type="CDD" id="cd06960">
    <property type="entry name" value="NR_DBD_HNF4A"/>
    <property type="match status" value="1"/>
</dbReference>
<protein>
    <submittedName>
        <fullName evidence="15">(pine wood nematode) hypothetical protein</fullName>
    </submittedName>
</protein>
<dbReference type="Pfam" id="PF00104">
    <property type="entry name" value="Hormone_recep"/>
    <property type="match status" value="1"/>
</dbReference>
<dbReference type="Proteomes" id="UP000659654">
    <property type="component" value="Unassembled WGS sequence"/>
</dbReference>
<feature type="domain" description="Nuclear receptor" evidence="13">
    <location>
        <begin position="10"/>
        <end position="85"/>
    </location>
</feature>
<evidence type="ECO:0000259" key="14">
    <source>
        <dbReference type="PROSITE" id="PS51843"/>
    </source>
</evidence>
<accession>A0A7I8XGD2</accession>
<evidence type="ECO:0000256" key="12">
    <source>
        <dbReference type="SAM" id="MobiDB-lite"/>
    </source>
</evidence>
<keyword evidence="3 11" id="KW-0479">Metal-binding</keyword>
<dbReference type="InterPro" id="IPR049636">
    <property type="entry name" value="HNF4-like_DBD"/>
</dbReference>
<evidence type="ECO:0000313" key="15">
    <source>
        <dbReference type="EMBL" id="CAD5208397.1"/>
    </source>
</evidence>
<dbReference type="EMBL" id="CAJFDI010000001">
    <property type="protein sequence ID" value="CAD5208397.1"/>
    <property type="molecule type" value="Genomic_DNA"/>
</dbReference>
<evidence type="ECO:0000259" key="13">
    <source>
        <dbReference type="PROSITE" id="PS51030"/>
    </source>
</evidence>
<dbReference type="PROSITE" id="PS51030">
    <property type="entry name" value="NUCLEAR_REC_DBD_2"/>
    <property type="match status" value="1"/>
</dbReference>
<feature type="domain" description="NR LBD" evidence="14">
    <location>
        <begin position="110"/>
        <end position="354"/>
    </location>
</feature>
<dbReference type="SUPFAM" id="SSF48508">
    <property type="entry name" value="Nuclear receptor ligand-binding domain"/>
    <property type="match status" value="1"/>
</dbReference>
<evidence type="ECO:0000256" key="6">
    <source>
        <dbReference type="ARBA" id="ARBA00023015"/>
    </source>
</evidence>
<evidence type="ECO:0000256" key="2">
    <source>
        <dbReference type="ARBA" id="ARBA00005993"/>
    </source>
</evidence>
<keyword evidence="5 11" id="KW-0862">Zinc</keyword>
<evidence type="ECO:0000256" key="3">
    <source>
        <dbReference type="ARBA" id="ARBA00022723"/>
    </source>
</evidence>
<dbReference type="PANTHER" id="PTHR46011">
    <property type="entry name" value="NUCLEAR HORMONE RECEPTOR FAMILY MEMBER NHR-86-RELATED"/>
    <property type="match status" value="1"/>
</dbReference>
<dbReference type="SMART" id="SM00430">
    <property type="entry name" value="HOLI"/>
    <property type="match status" value="1"/>
</dbReference>
<evidence type="ECO:0000256" key="1">
    <source>
        <dbReference type="ARBA" id="ARBA00004123"/>
    </source>
</evidence>
<evidence type="ECO:0000313" key="16">
    <source>
        <dbReference type="Proteomes" id="UP000659654"/>
    </source>
</evidence>
<dbReference type="GO" id="GO:0003700">
    <property type="term" value="F:DNA-binding transcription factor activity"/>
    <property type="evidence" value="ECO:0007669"/>
    <property type="project" value="InterPro"/>
</dbReference>
<dbReference type="Pfam" id="PF00105">
    <property type="entry name" value="zf-C4"/>
    <property type="match status" value="1"/>
</dbReference>
<dbReference type="InterPro" id="IPR001628">
    <property type="entry name" value="Znf_hrmn_rcpt"/>
</dbReference>
<dbReference type="InterPro" id="IPR035500">
    <property type="entry name" value="NHR-like_dom_sf"/>
</dbReference>
<feature type="compositionally biased region" description="Basic and acidic residues" evidence="12">
    <location>
        <begin position="84"/>
        <end position="98"/>
    </location>
</feature>
<dbReference type="InterPro" id="IPR013088">
    <property type="entry name" value="Znf_NHR/GATA"/>
</dbReference>
<evidence type="ECO:0000256" key="10">
    <source>
        <dbReference type="ARBA" id="ARBA00023242"/>
    </source>
</evidence>
<organism evidence="15 16">
    <name type="scientific">Bursaphelenchus xylophilus</name>
    <name type="common">Pinewood nematode worm</name>
    <name type="synonym">Aphelenchoides xylophilus</name>
    <dbReference type="NCBI Taxonomy" id="6326"/>
    <lineage>
        <taxon>Eukaryota</taxon>
        <taxon>Metazoa</taxon>
        <taxon>Ecdysozoa</taxon>
        <taxon>Nematoda</taxon>
        <taxon>Chromadorea</taxon>
        <taxon>Rhabditida</taxon>
        <taxon>Tylenchina</taxon>
        <taxon>Tylenchomorpha</taxon>
        <taxon>Aphelenchoidea</taxon>
        <taxon>Aphelenchoididae</taxon>
        <taxon>Bursaphelenchus</taxon>
    </lineage>
</organism>
<keyword evidence="4 11" id="KW-0863">Zinc-finger</keyword>
<dbReference type="PROSITE" id="PS51843">
    <property type="entry name" value="NR_LBD"/>
    <property type="match status" value="1"/>
</dbReference>
<dbReference type="PROSITE" id="PS00031">
    <property type="entry name" value="NUCLEAR_REC_DBD_1"/>
    <property type="match status" value="1"/>
</dbReference>
<dbReference type="GO" id="GO:0005634">
    <property type="term" value="C:nucleus"/>
    <property type="evidence" value="ECO:0007669"/>
    <property type="project" value="UniProtKB-SubCell"/>
</dbReference>
<dbReference type="PRINTS" id="PR00047">
    <property type="entry name" value="STROIDFINGER"/>
</dbReference>
<keyword evidence="8 11" id="KW-0804">Transcription</keyword>
<dbReference type="GO" id="GO:0000978">
    <property type="term" value="F:RNA polymerase II cis-regulatory region sequence-specific DNA binding"/>
    <property type="evidence" value="ECO:0007669"/>
    <property type="project" value="InterPro"/>
</dbReference>
<evidence type="ECO:0000256" key="9">
    <source>
        <dbReference type="ARBA" id="ARBA00023170"/>
    </source>
</evidence>
<dbReference type="OrthoDB" id="10018779at2759"/>
<comment type="caution">
    <text evidence="15">The sequence shown here is derived from an EMBL/GenBank/DDBJ whole genome shotgun (WGS) entry which is preliminary data.</text>
</comment>
<keyword evidence="10 11" id="KW-0539">Nucleus</keyword>
<evidence type="ECO:0000256" key="4">
    <source>
        <dbReference type="ARBA" id="ARBA00022771"/>
    </source>
</evidence>
<dbReference type="AlphaFoldDB" id="A0A7I8XGD2"/>
<name>A0A7I8XGD2_BURXY</name>
<dbReference type="EMBL" id="CAJFCV020000001">
    <property type="protein sequence ID" value="CAG9081331.1"/>
    <property type="molecule type" value="Genomic_DNA"/>
</dbReference>
<dbReference type="Proteomes" id="UP000582659">
    <property type="component" value="Unassembled WGS sequence"/>
</dbReference>
<gene>
    <name evidence="15" type="ORF">BXYJ_LOCUS633</name>
</gene>
<dbReference type="InterPro" id="IPR000536">
    <property type="entry name" value="Nucl_hrmn_rcpt_lig-bd"/>
</dbReference>
<keyword evidence="6 11" id="KW-0805">Transcription regulation</keyword>
<dbReference type="GO" id="GO:0008270">
    <property type="term" value="F:zinc ion binding"/>
    <property type="evidence" value="ECO:0007669"/>
    <property type="project" value="UniProtKB-KW"/>
</dbReference>
<keyword evidence="9 11" id="KW-0675">Receptor</keyword>
<reference evidence="15" key="1">
    <citation type="submission" date="2020-09" db="EMBL/GenBank/DDBJ databases">
        <authorList>
            <person name="Kikuchi T."/>
        </authorList>
    </citation>
    <scope>NUCLEOTIDE SEQUENCE</scope>
    <source>
        <strain evidence="15">Ka4C1</strain>
    </source>
</reference>
<sequence length="354" mass="41295">MRTESTSNFDEECAVCYSLQATTHFGVNTCRSCAAFFRRSIVLHRSYVCRNGGKCNIEQDARVSCPSCRFKKCIKVGMESEKIRPNFDKNGPRPEALKKRIKPKPPQSTVLPQMIEGYRRYLDDTKTLYFAFNPERVFNDDIVFRESTVKEHYFFDRTAVAYYVKMLNRYFCPFKDLSVEEKKTIFDTFHFQLSLLNMSYLNTVYFPDDENKQFLHFGGYTDIVNMEYFFSQNKNPTEIKKAFSHVTAKFRKIATKFRTVKVDETEAAGMIGVILWREVSYQLPHKGYDAILDKVVKELAVHCRKTHGSDPLRIARLMCLLRCLEELLMLLNEGLAMGFILHDMPEKTTEIFKA</sequence>
<dbReference type="SMART" id="SM00399">
    <property type="entry name" value="ZnF_C4"/>
    <property type="match status" value="1"/>
</dbReference>
<proteinExistence type="inferred from homology"/>
<keyword evidence="16" id="KW-1185">Reference proteome</keyword>
<comment type="similarity">
    <text evidence="2 11">Belongs to the nuclear hormone receptor family.</text>
</comment>
<keyword evidence="7 11" id="KW-0238">DNA-binding</keyword>
<evidence type="ECO:0000256" key="11">
    <source>
        <dbReference type="RuleBase" id="RU004334"/>
    </source>
</evidence>
<dbReference type="Gene3D" id="3.30.50.10">
    <property type="entry name" value="Erythroid Transcription Factor GATA-1, subunit A"/>
    <property type="match status" value="1"/>
</dbReference>
<dbReference type="Gene3D" id="1.10.565.10">
    <property type="entry name" value="Retinoid X Receptor"/>
    <property type="match status" value="1"/>
</dbReference>
<feature type="region of interest" description="Disordered" evidence="12">
    <location>
        <begin position="84"/>
        <end position="106"/>
    </location>
</feature>